<keyword evidence="1" id="KW-0812">Transmembrane</keyword>
<dbReference type="SUPFAM" id="SSF50965">
    <property type="entry name" value="Galactose oxidase, central domain"/>
    <property type="match status" value="1"/>
</dbReference>
<evidence type="ECO:0000256" key="1">
    <source>
        <dbReference type="SAM" id="Phobius"/>
    </source>
</evidence>
<proteinExistence type="predicted"/>
<sequence length="448" mass="47768">MPDHTPPLATHPRPSPCVRAQLGPARRAACHRQDPSQLQDASTAAAKLTAQRLHARLRASGRQRNIALGPTVIQVSTSTHAPLWRPLYASIMFLKPATTGRWLGWAAAVAAVAAAPGLWLWLTAPRDVGNDRWKLVAAQPSVTYGQVIATGEHDAWAVGWDILGIGAWLPVVDGPHRPTVFHWDGDRWTKSDFPVKRGNIGSVAASASSNVWALAGDESGTSVLRWDGHTWAIAQKLPGTCLAVTADNDVWVLGDYKAWHYNGATWSEQSVSFSAFRVSARSASDIWALDGESPWVHHFDGKVWTRVDLTAALPKAPPPSDDFPPEPGPRLTAITADPAGIWITGEIGASSFLLSQTGSGWRSEDTSAKAGRMVRDLPPVPDGRGGHWFLGSTDINGDDSALAHRAPSGHWTRVPSGGELTSLSAVPGGPLLATGVIGKASGVFRNLP</sequence>
<evidence type="ECO:0008006" key="4">
    <source>
        <dbReference type="Google" id="ProtNLM"/>
    </source>
</evidence>
<comment type="caution">
    <text evidence="2">The sequence shown here is derived from an EMBL/GenBank/DDBJ whole genome shotgun (WGS) entry which is preliminary data.</text>
</comment>
<gene>
    <name evidence="2" type="ORF">DQ384_00080</name>
</gene>
<dbReference type="AlphaFoldDB" id="A0A367FR88"/>
<dbReference type="InterPro" id="IPR011043">
    <property type="entry name" value="Gal_Oxase/kelch_b-propeller"/>
</dbReference>
<dbReference type="OrthoDB" id="3515089at2"/>
<feature type="transmembrane region" description="Helical" evidence="1">
    <location>
        <begin position="102"/>
        <end position="122"/>
    </location>
</feature>
<dbReference type="EMBL" id="QOIL01000001">
    <property type="protein sequence ID" value="RCG32903.1"/>
    <property type="molecule type" value="Genomic_DNA"/>
</dbReference>
<keyword evidence="1" id="KW-0472">Membrane</keyword>
<name>A0A367FR88_9ACTN</name>
<dbReference type="Proteomes" id="UP000253094">
    <property type="component" value="Unassembled WGS sequence"/>
</dbReference>
<evidence type="ECO:0000313" key="2">
    <source>
        <dbReference type="EMBL" id="RCG32903.1"/>
    </source>
</evidence>
<protein>
    <recommendedName>
        <fullName evidence="4">Exo-alpha-sialidase</fullName>
    </recommendedName>
</protein>
<keyword evidence="3" id="KW-1185">Reference proteome</keyword>
<keyword evidence="1" id="KW-1133">Transmembrane helix</keyword>
<organism evidence="2 3">
    <name type="scientific">Sphaerisporangium album</name>
    <dbReference type="NCBI Taxonomy" id="509200"/>
    <lineage>
        <taxon>Bacteria</taxon>
        <taxon>Bacillati</taxon>
        <taxon>Actinomycetota</taxon>
        <taxon>Actinomycetes</taxon>
        <taxon>Streptosporangiales</taxon>
        <taxon>Streptosporangiaceae</taxon>
        <taxon>Sphaerisporangium</taxon>
    </lineage>
</organism>
<accession>A0A367FR88</accession>
<evidence type="ECO:0000313" key="3">
    <source>
        <dbReference type="Proteomes" id="UP000253094"/>
    </source>
</evidence>
<reference evidence="2 3" key="1">
    <citation type="submission" date="2018-06" db="EMBL/GenBank/DDBJ databases">
        <title>Sphaerisporangium craniellae sp. nov., isolated from a marine sponge in the South China Sea.</title>
        <authorList>
            <person name="Li L."/>
        </authorList>
    </citation>
    <scope>NUCLEOTIDE SEQUENCE [LARGE SCALE GENOMIC DNA]</scope>
    <source>
        <strain evidence="2 3">CCTCC AA 208026</strain>
    </source>
</reference>